<protein>
    <recommendedName>
        <fullName evidence="1">F-box domain-containing protein</fullName>
    </recommendedName>
</protein>
<evidence type="ECO:0000259" key="1">
    <source>
        <dbReference type="PROSITE" id="PS50181"/>
    </source>
</evidence>
<dbReference type="Pfam" id="PF00646">
    <property type="entry name" value="F-box"/>
    <property type="match status" value="1"/>
</dbReference>
<dbReference type="PROSITE" id="PS50181">
    <property type="entry name" value="FBOX"/>
    <property type="match status" value="1"/>
</dbReference>
<dbReference type="Proteomes" id="UP000230233">
    <property type="component" value="Chromosome III"/>
</dbReference>
<dbReference type="InterPro" id="IPR001810">
    <property type="entry name" value="F-box_dom"/>
</dbReference>
<dbReference type="SMART" id="SM00256">
    <property type="entry name" value="FBOX"/>
    <property type="match status" value="1"/>
</dbReference>
<dbReference type="PANTHER" id="PTHR21503">
    <property type="entry name" value="F-BOX-CONTAINING HYPOTHETICAL PROTEIN C.ELEGANS"/>
    <property type="match status" value="1"/>
</dbReference>
<comment type="caution">
    <text evidence="2">The sequence shown here is derived from an EMBL/GenBank/DDBJ whole genome shotgun (WGS) entry which is preliminary data.</text>
</comment>
<gene>
    <name evidence="2" type="primary">Cnig_chr_III.g9626</name>
    <name evidence="2" type="ORF">B9Z55_009626</name>
</gene>
<name>A0A2G5UT97_9PELO</name>
<organism evidence="2 3">
    <name type="scientific">Caenorhabditis nigoni</name>
    <dbReference type="NCBI Taxonomy" id="1611254"/>
    <lineage>
        <taxon>Eukaryota</taxon>
        <taxon>Metazoa</taxon>
        <taxon>Ecdysozoa</taxon>
        <taxon>Nematoda</taxon>
        <taxon>Chromadorea</taxon>
        <taxon>Rhabditida</taxon>
        <taxon>Rhabditina</taxon>
        <taxon>Rhabditomorpha</taxon>
        <taxon>Rhabditoidea</taxon>
        <taxon>Rhabditidae</taxon>
        <taxon>Peloderinae</taxon>
        <taxon>Caenorhabditis</taxon>
    </lineage>
</organism>
<evidence type="ECO:0000313" key="2">
    <source>
        <dbReference type="EMBL" id="PIC42601.1"/>
    </source>
</evidence>
<evidence type="ECO:0000313" key="3">
    <source>
        <dbReference type="Proteomes" id="UP000230233"/>
    </source>
</evidence>
<sequence length="357" mass="42169">MKLSIFPYVVQNEILDNLKISELLLLSFVSKNMKKLIKSSQITRFKSISHIVYANGFTEFESPVVYIPFTPKSDNIMEFIECRDAAREETNIPYFRLNVSGKIMNFRLHHKHHYLKIYFHPSDKESTIESIHNYFLDFFCDTVEYQYVENYRQFIPHLSKLSLCLSFWPQDWGRIRDIKNVEEYLASSPVLKWMNMSLDNPELFSQESKFYQAKSISLKLYSNNVPTFLRHFQGRQAFLRCYKWDILDLIEFMNKWKSGEECRKLEFLKITLVFDNPPNELLNANGVKHIDATKKPPTHTLPVVCKYTYFPNTTPITSHSYVVRITDNRVASVSIQGKSFCFGVWNKTEEEFLRMAT</sequence>
<reference evidence="3" key="1">
    <citation type="submission" date="2017-10" db="EMBL/GenBank/DDBJ databases">
        <title>Rapid genome shrinkage in a self-fertile nematode reveals novel sperm competition proteins.</title>
        <authorList>
            <person name="Yin D."/>
            <person name="Schwarz E.M."/>
            <person name="Thomas C.G."/>
            <person name="Felde R.L."/>
            <person name="Korf I.F."/>
            <person name="Cutter A.D."/>
            <person name="Schartner C.M."/>
            <person name="Ralston E.J."/>
            <person name="Meyer B.J."/>
            <person name="Haag E.S."/>
        </authorList>
    </citation>
    <scope>NUCLEOTIDE SEQUENCE [LARGE SCALE GENOMIC DNA]</scope>
    <source>
        <strain evidence="3">JU1422</strain>
    </source>
</reference>
<dbReference type="AlphaFoldDB" id="A0A2G5UT97"/>
<proteinExistence type="predicted"/>
<feature type="domain" description="F-box" evidence="1">
    <location>
        <begin position="1"/>
        <end position="48"/>
    </location>
</feature>
<dbReference type="EMBL" id="PDUG01000003">
    <property type="protein sequence ID" value="PIC42601.1"/>
    <property type="molecule type" value="Genomic_DNA"/>
</dbReference>
<keyword evidence="3" id="KW-1185">Reference proteome</keyword>
<dbReference type="PANTHER" id="PTHR21503:SF8">
    <property type="entry name" value="F-BOX ASSOCIATED DOMAIN-CONTAINING PROTEIN-RELATED"/>
    <property type="match status" value="1"/>
</dbReference>
<accession>A0A2G5UT97</accession>